<dbReference type="GO" id="GO:0005737">
    <property type="term" value="C:cytoplasm"/>
    <property type="evidence" value="ECO:0007669"/>
    <property type="project" value="UniProtKB-ARBA"/>
</dbReference>
<feature type="compositionally biased region" description="Acidic residues" evidence="13">
    <location>
        <begin position="648"/>
        <end position="660"/>
    </location>
</feature>
<dbReference type="SUPFAM" id="SSF57850">
    <property type="entry name" value="RING/U-box"/>
    <property type="match status" value="1"/>
</dbReference>
<dbReference type="SMART" id="SM00291">
    <property type="entry name" value="ZnF_ZZ"/>
    <property type="match status" value="1"/>
</dbReference>
<keyword evidence="6 12" id="KW-0863">Zinc-finger</keyword>
<dbReference type="EMBL" id="OD002055">
    <property type="protein sequence ID" value="CAD7404054.1"/>
    <property type="molecule type" value="Genomic_DNA"/>
</dbReference>
<evidence type="ECO:0000256" key="3">
    <source>
        <dbReference type="ARBA" id="ARBA00022475"/>
    </source>
</evidence>
<dbReference type="GO" id="GO:0008270">
    <property type="term" value="F:zinc ion binding"/>
    <property type="evidence" value="ECO:0007669"/>
    <property type="project" value="UniProtKB-KW"/>
</dbReference>
<dbReference type="CDD" id="cd00201">
    <property type="entry name" value="WW"/>
    <property type="match status" value="1"/>
</dbReference>
<dbReference type="Pfam" id="PF09069">
    <property type="entry name" value="EF-hand_3"/>
    <property type="match status" value="1"/>
</dbReference>
<dbReference type="GO" id="GO:0045202">
    <property type="term" value="C:synapse"/>
    <property type="evidence" value="ECO:0007669"/>
    <property type="project" value="GOC"/>
</dbReference>
<dbReference type="PROSITE" id="PS01159">
    <property type="entry name" value="WW_DOMAIN_1"/>
    <property type="match status" value="1"/>
</dbReference>
<dbReference type="PROSITE" id="PS50020">
    <property type="entry name" value="WW_DOMAIN_2"/>
    <property type="match status" value="1"/>
</dbReference>
<keyword evidence="7" id="KW-0862">Zinc</keyword>
<dbReference type="InterPro" id="IPR050774">
    <property type="entry name" value="KCMF1/Dystrophin"/>
</dbReference>
<dbReference type="Gene3D" id="2.20.70.10">
    <property type="match status" value="1"/>
</dbReference>
<evidence type="ECO:0000256" key="13">
    <source>
        <dbReference type="SAM" id="MobiDB-lite"/>
    </source>
</evidence>
<dbReference type="InterPro" id="IPR015154">
    <property type="entry name" value="EF-hand_dom_typ2"/>
</dbReference>
<dbReference type="InterPro" id="IPR015153">
    <property type="entry name" value="EF-hand_dom_typ1"/>
</dbReference>
<gene>
    <name evidence="16" type="ORF">TPSB3V08_LOCUS4321</name>
</gene>
<dbReference type="InterPro" id="IPR036020">
    <property type="entry name" value="WW_dom_sf"/>
</dbReference>
<evidence type="ECO:0000259" key="14">
    <source>
        <dbReference type="PROSITE" id="PS50020"/>
    </source>
</evidence>
<reference evidence="16" key="1">
    <citation type="submission" date="2020-11" db="EMBL/GenBank/DDBJ databases">
        <authorList>
            <person name="Tran Van P."/>
        </authorList>
    </citation>
    <scope>NUCLEOTIDE SEQUENCE</scope>
</reference>
<feature type="region of interest" description="Disordered" evidence="13">
    <location>
        <begin position="638"/>
        <end position="660"/>
    </location>
</feature>
<dbReference type="GO" id="GO:0050804">
    <property type="term" value="P:modulation of chemical synaptic transmission"/>
    <property type="evidence" value="ECO:0007669"/>
    <property type="project" value="UniProtKB-ARBA"/>
</dbReference>
<dbReference type="GO" id="GO:0005856">
    <property type="term" value="C:cytoskeleton"/>
    <property type="evidence" value="ECO:0007669"/>
    <property type="project" value="UniProtKB-SubCell"/>
</dbReference>
<dbReference type="InterPro" id="IPR001202">
    <property type="entry name" value="WW_dom"/>
</dbReference>
<accession>A0A7R9H310</accession>
<keyword evidence="8" id="KW-0106">Calcium</keyword>
<dbReference type="Pfam" id="PF09068">
    <property type="entry name" value="EF-hand_2"/>
    <property type="match status" value="1"/>
</dbReference>
<dbReference type="InterPro" id="IPR000433">
    <property type="entry name" value="Znf_ZZ"/>
</dbReference>
<keyword evidence="9" id="KW-0472">Membrane</keyword>
<evidence type="ECO:0000256" key="7">
    <source>
        <dbReference type="ARBA" id="ARBA00022833"/>
    </source>
</evidence>
<organism evidence="16">
    <name type="scientific">Timema poppense</name>
    <name type="common">Walking stick</name>
    <dbReference type="NCBI Taxonomy" id="170557"/>
    <lineage>
        <taxon>Eukaryota</taxon>
        <taxon>Metazoa</taxon>
        <taxon>Ecdysozoa</taxon>
        <taxon>Arthropoda</taxon>
        <taxon>Hexapoda</taxon>
        <taxon>Insecta</taxon>
        <taxon>Pterygota</taxon>
        <taxon>Neoptera</taxon>
        <taxon>Polyneoptera</taxon>
        <taxon>Phasmatodea</taxon>
        <taxon>Timematodea</taxon>
        <taxon>Timematoidea</taxon>
        <taxon>Timematidae</taxon>
        <taxon>Timema</taxon>
    </lineage>
</organism>
<protein>
    <recommendedName>
        <fullName evidence="17">Dystrophin</fullName>
    </recommendedName>
</protein>
<feature type="domain" description="ZZ-type" evidence="15">
    <location>
        <begin position="253"/>
        <end position="309"/>
    </location>
</feature>
<keyword evidence="4" id="KW-0963">Cytoplasm</keyword>
<dbReference type="Pfam" id="PF00569">
    <property type="entry name" value="ZZ"/>
    <property type="match status" value="1"/>
</dbReference>
<proteinExistence type="predicted"/>
<dbReference type="GO" id="GO:0042383">
    <property type="term" value="C:sarcolemma"/>
    <property type="evidence" value="ECO:0007669"/>
    <property type="project" value="UniProtKB-SubCell"/>
</dbReference>
<dbReference type="GO" id="GO:0003779">
    <property type="term" value="F:actin binding"/>
    <property type="evidence" value="ECO:0007669"/>
    <property type="project" value="UniProtKB-KW"/>
</dbReference>
<dbReference type="PANTHER" id="PTHR12268:SF14">
    <property type="entry name" value="DYSTROPHIN-1"/>
    <property type="match status" value="1"/>
</dbReference>
<dbReference type="InterPro" id="IPR043145">
    <property type="entry name" value="Znf_ZZ_sf"/>
</dbReference>
<evidence type="ECO:0000256" key="9">
    <source>
        <dbReference type="ARBA" id="ARBA00023136"/>
    </source>
</evidence>
<evidence type="ECO:0000313" key="16">
    <source>
        <dbReference type="EMBL" id="CAD7404054.1"/>
    </source>
</evidence>
<evidence type="ECO:0000256" key="12">
    <source>
        <dbReference type="PROSITE-ProRule" id="PRU00228"/>
    </source>
</evidence>
<evidence type="ECO:0000259" key="15">
    <source>
        <dbReference type="PROSITE" id="PS50135"/>
    </source>
</evidence>
<evidence type="ECO:0008006" key="17">
    <source>
        <dbReference type="Google" id="ProtNLM"/>
    </source>
</evidence>
<evidence type="ECO:0000256" key="5">
    <source>
        <dbReference type="ARBA" id="ARBA00022723"/>
    </source>
</evidence>
<comment type="subcellular location">
    <subcellularLocation>
        <location evidence="2">Cell membrane</location>
        <location evidence="2">Sarcolemma</location>
        <topology evidence="2">Peripheral membrane protein</topology>
        <orientation evidence="2">Cytoplasmic side</orientation>
    </subcellularLocation>
    <subcellularLocation>
        <location evidence="1">Cytoplasm</location>
        <location evidence="1">Cytoskeleton</location>
    </subcellularLocation>
</comment>
<keyword evidence="11" id="KW-0206">Cytoskeleton</keyword>
<evidence type="ECO:0000256" key="6">
    <source>
        <dbReference type="ARBA" id="ARBA00022771"/>
    </source>
</evidence>
<keyword evidence="10" id="KW-0009">Actin-binding</keyword>
<evidence type="ECO:0000256" key="1">
    <source>
        <dbReference type="ARBA" id="ARBA00004245"/>
    </source>
</evidence>
<keyword evidence="3" id="KW-1003">Cell membrane</keyword>
<sequence>MATWKRVETRTGMPYYIMHSSRKTQWDHPKFQEIQRGLKECNIIKYASYRTAAKIAMLNRALYMHHIRLGLIAGVFERHGFKSMENKIILECSELEAILFDVFFAAQKETSCQFDVGLVTELMINLLFNIYDRKREGTLQVLSTKLVLVVLCSARLREKYQYMFGQLADHNRCISRKKLENLLIHFTQIAEYLSEACAFGSDLVPEAVDICFQQSQGTLGVTEDIFITWLLHEPQLLHWLPTFHRMKAAEKVIHDVKCRTCKMYPLTGLRYQCLQCLKYNQCQSCFFMCKTSRRHKLKHLMQEYWSETSSRDTTRAFFKMILNKMRRNSSNLRQLSIQPHDNGHDTLDSELMESADKDRLDNEDLFSQTLIYGSKVNLEVLPHLELHSIICHLEEQNRQFQQDIEELCNKEGNASMEQRVKSHKATVEDQIKRLKLLKSYLTQINPPSSPRMMRHLESTPVITLSQRYGRLGVTHALDNISPILHPEDESKLSLEVKTISPAPLLGSAGGKPLVGCVNRGSCKPRKLSPDDDSSLSEVSSGDISKWYADQVSSVATSSGGISAWFQETQVGANRKLDDLRSDLDVILEKLEKMLTTNFCMDEPANVETDDSELQKAATEMENLLSGLIEGVEKQNRLSNELSVPSNESDNEEQEEILTIL</sequence>
<dbReference type="PROSITE" id="PS50135">
    <property type="entry name" value="ZF_ZZ_2"/>
    <property type="match status" value="1"/>
</dbReference>
<evidence type="ECO:0000256" key="2">
    <source>
        <dbReference type="ARBA" id="ARBA00004278"/>
    </source>
</evidence>
<feature type="compositionally biased region" description="Polar residues" evidence="13">
    <location>
        <begin position="638"/>
        <end position="647"/>
    </location>
</feature>
<dbReference type="SUPFAM" id="SSF51045">
    <property type="entry name" value="WW domain"/>
    <property type="match status" value="1"/>
</dbReference>
<evidence type="ECO:0000256" key="11">
    <source>
        <dbReference type="ARBA" id="ARBA00023212"/>
    </source>
</evidence>
<feature type="domain" description="WW" evidence="14">
    <location>
        <begin position="1"/>
        <end position="31"/>
    </location>
</feature>
<evidence type="ECO:0000256" key="10">
    <source>
        <dbReference type="ARBA" id="ARBA00023203"/>
    </source>
</evidence>
<dbReference type="AlphaFoldDB" id="A0A7R9H310"/>
<dbReference type="Gene3D" id="6.10.140.70">
    <property type="match status" value="1"/>
</dbReference>
<dbReference type="InterPro" id="IPR011992">
    <property type="entry name" value="EF-hand-dom_pair"/>
</dbReference>
<dbReference type="GO" id="GO:0099536">
    <property type="term" value="P:synaptic signaling"/>
    <property type="evidence" value="ECO:0007669"/>
    <property type="project" value="TreeGrafter"/>
</dbReference>
<dbReference type="SUPFAM" id="SSF47473">
    <property type="entry name" value="EF-hand"/>
    <property type="match status" value="2"/>
</dbReference>
<dbReference type="PANTHER" id="PTHR12268">
    <property type="entry name" value="E3 UBIQUITIN-PROTEIN LIGASE KCMF1"/>
    <property type="match status" value="1"/>
</dbReference>
<evidence type="ECO:0000256" key="8">
    <source>
        <dbReference type="ARBA" id="ARBA00022837"/>
    </source>
</evidence>
<dbReference type="GO" id="GO:0046716">
    <property type="term" value="P:muscle cell cellular homeostasis"/>
    <property type="evidence" value="ECO:0007669"/>
    <property type="project" value="UniProtKB-ARBA"/>
</dbReference>
<dbReference type="Gene3D" id="3.30.60.90">
    <property type="match status" value="1"/>
</dbReference>
<name>A0A7R9H310_TIMPO</name>
<keyword evidence="5" id="KW-0479">Metal-binding</keyword>
<dbReference type="Gene3D" id="1.10.238.10">
    <property type="entry name" value="EF-hand"/>
    <property type="match status" value="2"/>
</dbReference>
<evidence type="ECO:0000256" key="4">
    <source>
        <dbReference type="ARBA" id="ARBA00022490"/>
    </source>
</evidence>
<dbReference type="GO" id="GO:0016010">
    <property type="term" value="C:dystrophin-associated glycoprotein complex"/>
    <property type="evidence" value="ECO:0007669"/>
    <property type="project" value="UniProtKB-ARBA"/>
</dbReference>